<accession>A0AA39HBN9</accession>
<organism evidence="1 2">
    <name type="scientific">Steinernema hermaphroditum</name>
    <dbReference type="NCBI Taxonomy" id="289476"/>
    <lineage>
        <taxon>Eukaryota</taxon>
        <taxon>Metazoa</taxon>
        <taxon>Ecdysozoa</taxon>
        <taxon>Nematoda</taxon>
        <taxon>Chromadorea</taxon>
        <taxon>Rhabditida</taxon>
        <taxon>Tylenchina</taxon>
        <taxon>Panagrolaimomorpha</taxon>
        <taxon>Strongyloidoidea</taxon>
        <taxon>Steinernematidae</taxon>
        <taxon>Steinernema</taxon>
    </lineage>
</organism>
<reference evidence="1" key="1">
    <citation type="submission" date="2023-06" db="EMBL/GenBank/DDBJ databases">
        <title>Genomic analysis of the entomopathogenic nematode Steinernema hermaphroditum.</title>
        <authorList>
            <person name="Schwarz E.M."/>
            <person name="Heppert J.K."/>
            <person name="Baniya A."/>
            <person name="Schwartz H.T."/>
            <person name="Tan C.-H."/>
            <person name="Antoshechkin I."/>
            <person name="Sternberg P.W."/>
            <person name="Goodrich-Blair H."/>
            <person name="Dillman A.R."/>
        </authorList>
    </citation>
    <scope>NUCLEOTIDE SEQUENCE</scope>
    <source>
        <strain evidence="1">PS9179</strain>
        <tissue evidence="1">Whole animal</tissue>
    </source>
</reference>
<gene>
    <name evidence="1" type="ORF">QR680_016592</name>
</gene>
<evidence type="ECO:0000313" key="1">
    <source>
        <dbReference type="EMBL" id="KAK0402880.1"/>
    </source>
</evidence>
<dbReference type="EMBL" id="JAUCMV010000004">
    <property type="protein sequence ID" value="KAK0402880.1"/>
    <property type="molecule type" value="Genomic_DNA"/>
</dbReference>
<sequence length="144" mass="16051">MFQKACECPNGAVYSFPKYNYKEDKDFDELKMDGHVARFKCREDKYCVCTSDSCYNAQDADGINIVSVCVDGRCDLKIVLEGSTAQLMPQDNKLKTYKTKDQNIDAFNTHKLSSEHYLGGVSSVVCKSCSSTSPPPKDTCSLSR</sequence>
<proteinExistence type="predicted"/>
<dbReference type="AlphaFoldDB" id="A0AA39HBN9"/>
<evidence type="ECO:0000313" key="2">
    <source>
        <dbReference type="Proteomes" id="UP001175271"/>
    </source>
</evidence>
<keyword evidence="2" id="KW-1185">Reference proteome</keyword>
<protein>
    <submittedName>
        <fullName evidence="1">Uncharacterized protein</fullName>
    </submittedName>
</protein>
<comment type="caution">
    <text evidence="1">The sequence shown here is derived from an EMBL/GenBank/DDBJ whole genome shotgun (WGS) entry which is preliminary data.</text>
</comment>
<dbReference type="Proteomes" id="UP001175271">
    <property type="component" value="Unassembled WGS sequence"/>
</dbReference>
<name>A0AA39HBN9_9BILA</name>